<dbReference type="AlphaFoldDB" id="A0A397GZ89"/>
<keyword evidence="2" id="KW-0560">Oxidoreductase</keyword>
<evidence type="ECO:0000313" key="3">
    <source>
        <dbReference type="EMBL" id="RHZ56281.1"/>
    </source>
</evidence>
<dbReference type="PANTHER" id="PTHR45348">
    <property type="entry name" value="HYPOTHETICAL OXIDOREDUCTASE (EUROFUNG)"/>
    <property type="match status" value="1"/>
</dbReference>
<evidence type="ECO:0000256" key="1">
    <source>
        <dbReference type="ARBA" id="ARBA00008072"/>
    </source>
</evidence>
<organism evidence="3 4">
    <name type="scientific">Aspergillus thermomutatus</name>
    <name type="common">Neosartorya pseudofischeri</name>
    <dbReference type="NCBI Taxonomy" id="41047"/>
    <lineage>
        <taxon>Eukaryota</taxon>
        <taxon>Fungi</taxon>
        <taxon>Dikarya</taxon>
        <taxon>Ascomycota</taxon>
        <taxon>Pezizomycotina</taxon>
        <taxon>Eurotiomycetes</taxon>
        <taxon>Eurotiomycetidae</taxon>
        <taxon>Eurotiales</taxon>
        <taxon>Aspergillaceae</taxon>
        <taxon>Aspergillus</taxon>
        <taxon>Aspergillus subgen. Fumigati</taxon>
    </lineage>
</organism>
<dbReference type="GO" id="GO:0016651">
    <property type="term" value="F:oxidoreductase activity, acting on NAD(P)H"/>
    <property type="evidence" value="ECO:0007669"/>
    <property type="project" value="InterPro"/>
</dbReference>
<proteinExistence type="inferred from homology"/>
<dbReference type="InterPro" id="IPR011032">
    <property type="entry name" value="GroES-like_sf"/>
</dbReference>
<protein>
    <submittedName>
        <fullName evidence="3">Uncharacterized protein</fullName>
    </submittedName>
</protein>
<dbReference type="InterPro" id="IPR047122">
    <property type="entry name" value="Trans-enoyl_RdTase-like"/>
</dbReference>
<gene>
    <name evidence="3" type="ORF">CDV56_107023</name>
</gene>
<dbReference type="Gene3D" id="3.90.180.10">
    <property type="entry name" value="Medium-chain alcohol dehydrogenases, catalytic domain"/>
    <property type="match status" value="1"/>
</dbReference>
<comment type="similarity">
    <text evidence="1">Belongs to the zinc-containing alcohol dehydrogenase family.</text>
</comment>
<dbReference type="SUPFAM" id="SSF50129">
    <property type="entry name" value="GroES-like"/>
    <property type="match status" value="1"/>
</dbReference>
<dbReference type="PANTHER" id="PTHR45348:SF2">
    <property type="entry name" value="ZINC-TYPE ALCOHOL DEHYDROGENASE-LIKE PROTEIN C2E1P3.01"/>
    <property type="match status" value="1"/>
</dbReference>
<evidence type="ECO:0000313" key="4">
    <source>
        <dbReference type="Proteomes" id="UP000215305"/>
    </source>
</evidence>
<name>A0A397GZ89_ASPTH</name>
<dbReference type="STRING" id="41047.A0A397GZ89"/>
<evidence type="ECO:0000256" key="2">
    <source>
        <dbReference type="ARBA" id="ARBA00023002"/>
    </source>
</evidence>
<dbReference type="Proteomes" id="UP000215305">
    <property type="component" value="Unassembled WGS sequence"/>
</dbReference>
<sequence>MVAVTITQTALVGDSQGNIVLSHSAPVPALEDDRVAVEHTPSALSGCDFAGVVTAVGTAAARDGSIKGGDRICAAVSGPNPLRPDIGAFATHTTTPYWASLKLPTTWRFPEGASLGTP</sequence>
<dbReference type="EMBL" id="NKHU02000090">
    <property type="protein sequence ID" value="RHZ56281.1"/>
    <property type="molecule type" value="Genomic_DNA"/>
</dbReference>
<keyword evidence="4" id="KW-1185">Reference proteome</keyword>
<reference evidence="3" key="1">
    <citation type="submission" date="2018-08" db="EMBL/GenBank/DDBJ databases">
        <title>Draft genome sequence of azole-resistant Aspergillus thermomutatus (Neosartorya pseudofischeri) strain HMR AF 39, isolated from a human nasal aspirate.</title>
        <authorList>
            <person name="Parent-Michaud M."/>
            <person name="Dufresne P.J."/>
            <person name="Fournier E."/>
            <person name="Martineau C."/>
            <person name="Moreira S."/>
            <person name="Perkins V."/>
            <person name="De Repentigny L."/>
            <person name="Dufresne S.F."/>
        </authorList>
    </citation>
    <scope>NUCLEOTIDE SEQUENCE [LARGE SCALE GENOMIC DNA]</scope>
    <source>
        <strain evidence="3">HMR AF 39</strain>
    </source>
</reference>
<dbReference type="RefSeq" id="XP_026614664.1">
    <property type="nucleotide sequence ID" value="XM_026760642.1"/>
</dbReference>
<dbReference type="VEuPathDB" id="FungiDB:CDV56_107023"/>
<comment type="caution">
    <text evidence="3">The sequence shown here is derived from an EMBL/GenBank/DDBJ whole genome shotgun (WGS) entry which is preliminary data.</text>
</comment>
<dbReference type="GeneID" id="38128997"/>
<accession>A0A397GZ89</accession>